<keyword evidence="2" id="KW-1133">Transmembrane helix</keyword>
<feature type="transmembrane region" description="Helical" evidence="2">
    <location>
        <begin position="80"/>
        <end position="99"/>
    </location>
</feature>
<keyword evidence="2" id="KW-0472">Membrane</keyword>
<evidence type="ECO:0000256" key="2">
    <source>
        <dbReference type="SAM" id="Phobius"/>
    </source>
</evidence>
<evidence type="ECO:0000313" key="3">
    <source>
        <dbReference type="EMBL" id="ODS02349.1"/>
    </source>
</evidence>
<dbReference type="EMBL" id="LPWD01000335">
    <property type="protein sequence ID" value="ODS02349.1"/>
    <property type="molecule type" value="Genomic_DNA"/>
</dbReference>
<evidence type="ECO:0000256" key="1">
    <source>
        <dbReference type="SAM" id="MobiDB-lite"/>
    </source>
</evidence>
<name>A0A1E3W973_9HYPH</name>
<dbReference type="RefSeq" id="WP_069624463.1">
    <property type="nucleotide sequence ID" value="NZ_LPWD01000335.1"/>
</dbReference>
<keyword evidence="4" id="KW-1185">Reference proteome</keyword>
<sequence>MPTPQDTFRNAANSPAARQAADTARSMAEDAGDAAERFSDKAGAQFAKAQDRAQTMAADAQDMAVDAYDEAHAAVRRNPLAAIGIALGIGFLFGALTTARR</sequence>
<protein>
    <submittedName>
        <fullName evidence="3">Uncharacterized protein</fullName>
    </submittedName>
</protein>
<dbReference type="PANTHER" id="PTHR35893">
    <property type="entry name" value="INNER MEMBRANE PROTEIN-RELATED"/>
    <property type="match status" value="1"/>
</dbReference>
<gene>
    <name evidence="3" type="ORF">AUC71_01800</name>
</gene>
<organism evidence="3 4">
    <name type="scientific">Methyloceanibacter marginalis</name>
    <dbReference type="NCBI Taxonomy" id="1774971"/>
    <lineage>
        <taxon>Bacteria</taxon>
        <taxon>Pseudomonadati</taxon>
        <taxon>Pseudomonadota</taxon>
        <taxon>Alphaproteobacteria</taxon>
        <taxon>Hyphomicrobiales</taxon>
        <taxon>Hyphomicrobiaceae</taxon>
        <taxon>Methyloceanibacter</taxon>
    </lineage>
</organism>
<feature type="region of interest" description="Disordered" evidence="1">
    <location>
        <begin position="1"/>
        <end position="35"/>
    </location>
</feature>
<keyword evidence="2" id="KW-0812">Transmembrane</keyword>
<dbReference type="Proteomes" id="UP000095042">
    <property type="component" value="Unassembled WGS sequence"/>
</dbReference>
<accession>A0A1E3W973</accession>
<dbReference type="InterPro" id="IPR010279">
    <property type="entry name" value="YqjD/ElaB"/>
</dbReference>
<dbReference type="GO" id="GO:0043022">
    <property type="term" value="F:ribosome binding"/>
    <property type="evidence" value="ECO:0007669"/>
    <property type="project" value="InterPro"/>
</dbReference>
<evidence type="ECO:0000313" key="4">
    <source>
        <dbReference type="Proteomes" id="UP000095042"/>
    </source>
</evidence>
<reference evidence="3 4" key="1">
    <citation type="journal article" date="2016" name="Environ. Microbiol.">
        <title>New Methyloceanibacter diversity from North Sea sediments includes methanotroph containing solely the soluble methane monooxygenase.</title>
        <authorList>
            <person name="Vekeman B."/>
            <person name="Kerckhof F.M."/>
            <person name="Cremers G."/>
            <person name="de Vos P."/>
            <person name="Vandamme P."/>
            <person name="Boon N."/>
            <person name="Op den Camp H.J."/>
            <person name="Heylen K."/>
        </authorList>
    </citation>
    <scope>NUCLEOTIDE SEQUENCE [LARGE SCALE GENOMIC DNA]</scope>
    <source>
        <strain evidence="3 4">R-67177</strain>
    </source>
</reference>
<dbReference type="AlphaFoldDB" id="A0A1E3W973"/>
<feature type="compositionally biased region" description="Low complexity" evidence="1">
    <location>
        <begin position="9"/>
        <end position="21"/>
    </location>
</feature>
<dbReference type="PANTHER" id="PTHR35893:SF3">
    <property type="entry name" value="INNER MEMBRANE PROTEIN"/>
    <property type="match status" value="1"/>
</dbReference>
<proteinExistence type="predicted"/>
<comment type="caution">
    <text evidence="3">The sequence shown here is derived from an EMBL/GenBank/DDBJ whole genome shotgun (WGS) entry which is preliminary data.</text>
</comment>